<evidence type="ECO:0000313" key="1">
    <source>
        <dbReference type="EMBL" id="KPY94732.1"/>
    </source>
</evidence>
<evidence type="ECO:0000313" key="2">
    <source>
        <dbReference type="Proteomes" id="UP000050384"/>
    </source>
</evidence>
<gene>
    <name evidence="1" type="ORF">ALO94_100269</name>
</gene>
<proteinExistence type="predicted"/>
<dbReference type="PATRIC" id="fig|264459.3.peg.988"/>
<organism evidence="1 2">
    <name type="scientific">Pseudomonas syringae pv. spinaceae</name>
    <dbReference type="NCBI Taxonomy" id="264459"/>
    <lineage>
        <taxon>Bacteria</taxon>
        <taxon>Pseudomonadati</taxon>
        <taxon>Pseudomonadota</taxon>
        <taxon>Gammaproteobacteria</taxon>
        <taxon>Pseudomonadales</taxon>
        <taxon>Pseudomonadaceae</taxon>
        <taxon>Pseudomonas</taxon>
        <taxon>Pseudomonas syringae</taxon>
    </lineage>
</organism>
<name>A0A0Q0D1U1_PSESX</name>
<comment type="caution">
    <text evidence="1">The sequence shown here is derived from an EMBL/GenBank/DDBJ whole genome shotgun (WGS) entry which is preliminary data.</text>
</comment>
<dbReference type="EMBL" id="LJRI01000635">
    <property type="protein sequence ID" value="KPY94732.1"/>
    <property type="molecule type" value="Genomic_DNA"/>
</dbReference>
<sequence>MARINLLILIIKSLQQDAYLPSGSDSLRFCWGRVRLFVTYPDHLPIKQTWPHGMESVADQRTICELHTLG</sequence>
<reference evidence="1 2" key="1">
    <citation type="submission" date="2015-09" db="EMBL/GenBank/DDBJ databases">
        <title>Genome announcement of multiple Pseudomonas syringae strains.</title>
        <authorList>
            <person name="Thakur S."/>
            <person name="Wang P.W."/>
            <person name="Gong Y."/>
            <person name="Weir B.S."/>
            <person name="Guttman D.S."/>
        </authorList>
    </citation>
    <scope>NUCLEOTIDE SEQUENCE [LARGE SCALE GENOMIC DNA]</scope>
    <source>
        <strain evidence="1 2">ICMP16929</strain>
    </source>
</reference>
<protein>
    <submittedName>
        <fullName evidence="1">Uncharacterized protein</fullName>
    </submittedName>
</protein>
<dbReference type="Proteomes" id="UP000050384">
    <property type="component" value="Unassembled WGS sequence"/>
</dbReference>
<accession>A0A0Q0D1U1</accession>
<dbReference type="AlphaFoldDB" id="A0A0Q0D1U1"/>